<sequence>MIRNFTFENFKSFDKTTLDIEQLTIMVGANASGKTVIST</sequence>
<accession>A0A8J8ME54</accession>
<dbReference type="KEGG" id="vgu:HYG85_21695"/>
<dbReference type="RefSeq" id="WP_212691436.1">
    <property type="nucleotide sequence ID" value="NZ_CP058561.1"/>
</dbReference>
<evidence type="ECO:0000313" key="3">
    <source>
        <dbReference type="Proteomes" id="UP000677305"/>
    </source>
</evidence>
<evidence type="ECO:0000259" key="1">
    <source>
        <dbReference type="Pfam" id="PF13175"/>
    </source>
</evidence>
<name>A0A8J8ME54_9FIRM</name>
<keyword evidence="3" id="KW-1185">Reference proteome</keyword>
<feature type="domain" description="Endonuclease GajA/Old nuclease/RecF-like AAA" evidence="1">
    <location>
        <begin position="1"/>
        <end position="37"/>
    </location>
</feature>
<gene>
    <name evidence="2" type="ORF">HYG85_21695</name>
</gene>
<dbReference type="Proteomes" id="UP000677305">
    <property type="component" value="Chromosome"/>
</dbReference>
<dbReference type="Gene3D" id="3.40.50.300">
    <property type="entry name" value="P-loop containing nucleotide triphosphate hydrolases"/>
    <property type="match status" value="1"/>
</dbReference>
<protein>
    <submittedName>
        <fullName evidence="2">AAA family ATPase</fullName>
    </submittedName>
</protein>
<reference evidence="2 3" key="1">
    <citation type="submission" date="2020-07" db="EMBL/GenBank/DDBJ databases">
        <title>Vallitalea guaymasensis genome.</title>
        <authorList>
            <person name="Postec A."/>
        </authorList>
    </citation>
    <scope>NUCLEOTIDE SEQUENCE [LARGE SCALE GENOMIC DNA]</scope>
    <source>
        <strain evidence="2 3">Ra1766G1</strain>
    </source>
</reference>
<dbReference type="EMBL" id="CP058561">
    <property type="protein sequence ID" value="QUH31394.1"/>
    <property type="molecule type" value="Genomic_DNA"/>
</dbReference>
<proteinExistence type="predicted"/>
<organism evidence="2 3">
    <name type="scientific">Vallitalea guaymasensis</name>
    <dbReference type="NCBI Taxonomy" id="1185412"/>
    <lineage>
        <taxon>Bacteria</taxon>
        <taxon>Bacillati</taxon>
        <taxon>Bacillota</taxon>
        <taxon>Clostridia</taxon>
        <taxon>Lachnospirales</taxon>
        <taxon>Vallitaleaceae</taxon>
        <taxon>Vallitalea</taxon>
    </lineage>
</organism>
<dbReference type="SUPFAM" id="SSF52540">
    <property type="entry name" value="P-loop containing nucleoside triphosphate hydrolases"/>
    <property type="match status" value="1"/>
</dbReference>
<dbReference type="AlphaFoldDB" id="A0A8J8ME54"/>
<evidence type="ECO:0000313" key="2">
    <source>
        <dbReference type="EMBL" id="QUH31394.1"/>
    </source>
</evidence>
<dbReference type="InterPro" id="IPR041685">
    <property type="entry name" value="AAA_GajA/Old/RecF-like"/>
</dbReference>
<dbReference type="Pfam" id="PF13175">
    <property type="entry name" value="AAA_15"/>
    <property type="match status" value="1"/>
</dbReference>
<dbReference type="InterPro" id="IPR027417">
    <property type="entry name" value="P-loop_NTPase"/>
</dbReference>